<name>A0A9P9Y3X4_9HYPO</name>
<evidence type="ECO:0000313" key="2">
    <source>
        <dbReference type="Proteomes" id="UP001055219"/>
    </source>
</evidence>
<sequence>MLLPHARPLFYAYQIISNASHPPQWPSKSKTRTCAILACPPLWATRITSENTLQAIELARARDIDVVGSFPSDNASTLTSLSACTTDPGQIAMRLLCFDIAVTMAERRILKDSLAADTDPAVQSVLLKPPLQANTTVVDLLSRSCC</sequence>
<organism evidence="1 2">
    <name type="scientific">Emericellopsis cladophorae</name>
    <dbReference type="NCBI Taxonomy" id="2686198"/>
    <lineage>
        <taxon>Eukaryota</taxon>
        <taxon>Fungi</taxon>
        <taxon>Dikarya</taxon>
        <taxon>Ascomycota</taxon>
        <taxon>Pezizomycotina</taxon>
        <taxon>Sordariomycetes</taxon>
        <taxon>Hypocreomycetidae</taxon>
        <taxon>Hypocreales</taxon>
        <taxon>Bionectriaceae</taxon>
        <taxon>Emericellopsis</taxon>
    </lineage>
</organism>
<reference evidence="1" key="1">
    <citation type="journal article" date="2021" name="J Fungi (Basel)">
        <title>Genomic and Metabolomic Analyses of the Marine Fungus Emericellopsis cladophorae: Insights into Saltwater Adaptability Mechanisms and Its Biosynthetic Potential.</title>
        <authorList>
            <person name="Goncalves M.F.M."/>
            <person name="Hilario S."/>
            <person name="Van de Peer Y."/>
            <person name="Esteves A.C."/>
            <person name="Alves A."/>
        </authorList>
    </citation>
    <scope>NUCLEOTIDE SEQUENCE</scope>
    <source>
        <strain evidence="1">MUM 19.33</strain>
    </source>
</reference>
<proteinExistence type="predicted"/>
<reference evidence="1" key="2">
    <citation type="submission" date="2022-07" db="EMBL/GenBank/DDBJ databases">
        <authorList>
            <person name="Goncalves M.F.M."/>
            <person name="Hilario S."/>
            <person name="Van De Peer Y."/>
            <person name="Esteves A.C."/>
            <person name="Alves A."/>
        </authorList>
    </citation>
    <scope>NUCLEOTIDE SEQUENCE</scope>
    <source>
        <strain evidence="1">MUM 19.33</strain>
    </source>
</reference>
<dbReference type="Proteomes" id="UP001055219">
    <property type="component" value="Unassembled WGS sequence"/>
</dbReference>
<comment type="caution">
    <text evidence="1">The sequence shown here is derived from an EMBL/GenBank/DDBJ whole genome shotgun (WGS) entry which is preliminary data.</text>
</comment>
<evidence type="ECO:0000313" key="1">
    <source>
        <dbReference type="EMBL" id="KAI6782911.1"/>
    </source>
</evidence>
<keyword evidence="2" id="KW-1185">Reference proteome</keyword>
<dbReference type="OrthoDB" id="74991at2759"/>
<dbReference type="RefSeq" id="XP_051363767.1">
    <property type="nucleotide sequence ID" value="XM_051504671.1"/>
</dbReference>
<accession>A0A9P9Y3X4</accession>
<dbReference type="AlphaFoldDB" id="A0A9P9Y3X4"/>
<protein>
    <submittedName>
        <fullName evidence="1">Uncharacterized protein</fullName>
    </submittedName>
</protein>
<gene>
    <name evidence="1" type="ORF">J7T54_002070</name>
</gene>
<dbReference type="GeneID" id="75828586"/>
<dbReference type="EMBL" id="JAGIXG020000010">
    <property type="protein sequence ID" value="KAI6782911.1"/>
    <property type="molecule type" value="Genomic_DNA"/>
</dbReference>